<evidence type="ECO:0000256" key="6">
    <source>
        <dbReference type="ARBA" id="ARBA00022683"/>
    </source>
</evidence>
<dbReference type="GO" id="GO:0008982">
    <property type="term" value="F:protein-N(PI)-phosphohistidine-sugar phosphotransferase activity"/>
    <property type="evidence" value="ECO:0007669"/>
    <property type="project" value="InterPro"/>
</dbReference>
<feature type="transmembrane region" description="Helical" evidence="12">
    <location>
        <begin position="304"/>
        <end position="323"/>
    </location>
</feature>
<reference evidence="15" key="1">
    <citation type="submission" date="2020-10" db="EMBL/GenBank/DDBJ databases">
        <authorList>
            <person name="Gilroy R."/>
        </authorList>
    </citation>
    <scope>NUCLEOTIDE SEQUENCE</scope>
    <source>
        <strain evidence="15">CHK187-14744</strain>
    </source>
</reference>
<evidence type="ECO:0000256" key="12">
    <source>
        <dbReference type="SAM" id="Phobius"/>
    </source>
</evidence>
<dbReference type="GO" id="GO:0015771">
    <property type="term" value="P:trehalose transport"/>
    <property type="evidence" value="ECO:0007669"/>
    <property type="project" value="TreeGrafter"/>
</dbReference>
<dbReference type="SUPFAM" id="SSF55604">
    <property type="entry name" value="Glucose permease domain IIB"/>
    <property type="match status" value="1"/>
</dbReference>
<dbReference type="Pfam" id="PF00367">
    <property type="entry name" value="PTS_EIIB"/>
    <property type="match status" value="1"/>
</dbReference>
<dbReference type="EMBL" id="DVLT01000027">
    <property type="protein sequence ID" value="HIU02359.1"/>
    <property type="molecule type" value="Genomic_DNA"/>
</dbReference>
<dbReference type="GO" id="GO:0005886">
    <property type="term" value="C:plasma membrane"/>
    <property type="evidence" value="ECO:0007669"/>
    <property type="project" value="UniProtKB-SubCell"/>
</dbReference>
<evidence type="ECO:0000256" key="9">
    <source>
        <dbReference type="ARBA" id="ARBA00022989"/>
    </source>
</evidence>
<name>A0A9D1KX08_9FIRM</name>
<feature type="domain" description="PTS EIIC type-1" evidence="14">
    <location>
        <begin position="103"/>
        <end position="471"/>
    </location>
</feature>
<feature type="transmembrane region" description="Helical" evidence="12">
    <location>
        <begin position="150"/>
        <end position="172"/>
    </location>
</feature>
<dbReference type="GO" id="GO:0009401">
    <property type="term" value="P:phosphoenolpyruvate-dependent sugar phosphotransferase system"/>
    <property type="evidence" value="ECO:0007669"/>
    <property type="project" value="UniProtKB-KW"/>
</dbReference>
<gene>
    <name evidence="15" type="ORF">IAB63_03790</name>
</gene>
<feature type="transmembrane region" description="Helical" evidence="12">
    <location>
        <begin position="251"/>
        <end position="272"/>
    </location>
</feature>
<dbReference type="Gene3D" id="3.30.1360.60">
    <property type="entry name" value="Glucose permease domain IIB"/>
    <property type="match status" value="1"/>
</dbReference>
<feature type="domain" description="PTS EIIB type-1" evidence="13">
    <location>
        <begin position="6"/>
        <end position="88"/>
    </location>
</feature>
<dbReference type="PROSITE" id="PS01035">
    <property type="entry name" value="PTS_EIIB_TYPE_1_CYS"/>
    <property type="match status" value="1"/>
</dbReference>
<dbReference type="PANTHER" id="PTHR30175:SF1">
    <property type="entry name" value="PTS SYSTEM ARBUTIN-, CELLOBIOSE-, AND SALICIN-SPECIFIC EIIBC COMPONENT-RELATED"/>
    <property type="match status" value="1"/>
</dbReference>
<keyword evidence="5" id="KW-0808">Transferase</keyword>
<dbReference type="CDD" id="cd00212">
    <property type="entry name" value="PTS_IIB_glc"/>
    <property type="match status" value="1"/>
</dbReference>
<feature type="transmembrane region" description="Helical" evidence="12">
    <location>
        <begin position="390"/>
        <end position="414"/>
    </location>
</feature>
<dbReference type="InterPro" id="IPR001996">
    <property type="entry name" value="PTS_IIB_1"/>
</dbReference>
<evidence type="ECO:0000256" key="4">
    <source>
        <dbReference type="ARBA" id="ARBA00022597"/>
    </source>
</evidence>
<dbReference type="Proteomes" id="UP000824164">
    <property type="component" value="Unassembled WGS sequence"/>
</dbReference>
<sequence length="472" mass="49795">MSGKYEELAGEIVSLVGGKTNVDHVLHCATRLRFNLKDESRADEDGLKNLKGVLGLVKAGGQLQVVIGPDVDKVFDEVSKIVGTEPESGERTDTVKKKLTVKSFFMGILDALSGSLGPVIPVITACAFFKMLTSLLGPDMLGVLTAESDLYTLLTFVGDAGFYFFPVIIGYTAAKKFNVMPVLGILLGCIMMHPTFVGMATEGTAFTVYGIPCMVQNYGSTILPIIISVWLMAYVERFFNKILPTSIRSVFAPALTIAVMLPVTLCVVGPAGAFLGNYVVGGLLGLQNIIGFVGMALIAALYPLLVMTGMHMVLITALFQVFATQGFDGFAGPALTFASFSVMGVCIGAMLRIKNREQKALAAEFAVTAIVAGTSEPCLYGICTWYKKPFIGLLAGGFAGGLYAGLMGVISANLVPSTNFMSALAFTGGTGANLIHGLIGCIIALVVAAVVTYLFGFSKDDPALVKEADVSR</sequence>
<dbReference type="PROSITE" id="PS51103">
    <property type="entry name" value="PTS_EIIC_TYPE_1"/>
    <property type="match status" value="1"/>
</dbReference>
<keyword evidence="3" id="KW-1003">Cell membrane</keyword>
<evidence type="ECO:0000259" key="13">
    <source>
        <dbReference type="PROSITE" id="PS51098"/>
    </source>
</evidence>
<protein>
    <submittedName>
        <fullName evidence="15">PTS transporter subunit EIIC</fullName>
    </submittedName>
</protein>
<feature type="transmembrane region" description="Helical" evidence="12">
    <location>
        <begin position="104"/>
        <end position="130"/>
    </location>
</feature>
<dbReference type="InterPro" id="IPR036878">
    <property type="entry name" value="Glu_permease_IIB"/>
</dbReference>
<dbReference type="PANTHER" id="PTHR30175">
    <property type="entry name" value="PHOSPHOTRANSFERASE SYSTEM TRANSPORT PROTEIN"/>
    <property type="match status" value="1"/>
</dbReference>
<keyword evidence="10 12" id="KW-0472">Membrane</keyword>
<evidence type="ECO:0000259" key="14">
    <source>
        <dbReference type="PROSITE" id="PS51103"/>
    </source>
</evidence>
<dbReference type="InterPro" id="IPR050558">
    <property type="entry name" value="PTS_Sugar-Specific_Components"/>
</dbReference>
<comment type="subcellular location">
    <subcellularLocation>
        <location evidence="1">Cell membrane</location>
        <topology evidence="1">Multi-pass membrane protein</topology>
    </subcellularLocation>
</comment>
<dbReference type="PROSITE" id="PS51098">
    <property type="entry name" value="PTS_EIIB_TYPE_1"/>
    <property type="match status" value="1"/>
</dbReference>
<evidence type="ECO:0000256" key="1">
    <source>
        <dbReference type="ARBA" id="ARBA00004651"/>
    </source>
</evidence>
<feature type="transmembrane region" description="Helical" evidence="12">
    <location>
        <begin position="434"/>
        <end position="456"/>
    </location>
</feature>
<keyword evidence="4" id="KW-0762">Sugar transport</keyword>
<evidence type="ECO:0000256" key="3">
    <source>
        <dbReference type="ARBA" id="ARBA00022475"/>
    </source>
</evidence>
<keyword evidence="9 12" id="KW-1133">Transmembrane helix</keyword>
<evidence type="ECO:0000256" key="11">
    <source>
        <dbReference type="PROSITE-ProRule" id="PRU00421"/>
    </source>
</evidence>
<evidence type="ECO:0000256" key="10">
    <source>
        <dbReference type="ARBA" id="ARBA00023136"/>
    </source>
</evidence>
<evidence type="ECO:0000256" key="2">
    <source>
        <dbReference type="ARBA" id="ARBA00022448"/>
    </source>
</evidence>
<proteinExistence type="predicted"/>
<dbReference type="InterPro" id="IPR018113">
    <property type="entry name" value="PTrfase_EIIB_Cys"/>
</dbReference>
<dbReference type="AlphaFoldDB" id="A0A9D1KX08"/>
<reference evidence="15" key="2">
    <citation type="journal article" date="2021" name="PeerJ">
        <title>Extensive microbial diversity within the chicken gut microbiome revealed by metagenomics and culture.</title>
        <authorList>
            <person name="Gilroy R."/>
            <person name="Ravi A."/>
            <person name="Getino M."/>
            <person name="Pursley I."/>
            <person name="Horton D.L."/>
            <person name="Alikhan N.F."/>
            <person name="Baker D."/>
            <person name="Gharbi K."/>
            <person name="Hall N."/>
            <person name="Watson M."/>
            <person name="Adriaenssens E.M."/>
            <person name="Foster-Nyarko E."/>
            <person name="Jarju S."/>
            <person name="Secka A."/>
            <person name="Antonio M."/>
            <person name="Oren A."/>
            <person name="Chaudhuri R.R."/>
            <person name="La Ragione R."/>
            <person name="Hildebrand F."/>
            <person name="Pallen M.J."/>
        </authorList>
    </citation>
    <scope>NUCLEOTIDE SEQUENCE</scope>
    <source>
        <strain evidence="15">CHK187-14744</strain>
    </source>
</reference>
<feature type="transmembrane region" description="Helical" evidence="12">
    <location>
        <begin position="329"/>
        <end position="351"/>
    </location>
</feature>
<dbReference type="Pfam" id="PF02378">
    <property type="entry name" value="PTS_EIIC"/>
    <property type="match status" value="1"/>
</dbReference>
<dbReference type="InterPro" id="IPR003352">
    <property type="entry name" value="PTS_EIIC"/>
</dbReference>
<accession>A0A9D1KX08</accession>
<comment type="caution">
    <text evidence="15">The sequence shown here is derived from an EMBL/GenBank/DDBJ whole genome shotgun (WGS) entry which is preliminary data.</text>
</comment>
<feature type="transmembrane region" description="Helical" evidence="12">
    <location>
        <begin position="278"/>
        <end position="297"/>
    </location>
</feature>
<evidence type="ECO:0000313" key="15">
    <source>
        <dbReference type="EMBL" id="HIU02359.1"/>
    </source>
</evidence>
<keyword evidence="8" id="KW-0418">Kinase</keyword>
<feature type="transmembrane region" description="Helical" evidence="12">
    <location>
        <begin position="221"/>
        <end position="239"/>
    </location>
</feature>
<feature type="transmembrane region" description="Helical" evidence="12">
    <location>
        <begin position="179"/>
        <end position="201"/>
    </location>
</feature>
<organism evidence="15 16">
    <name type="scientific">Candidatus Onthocola gallistercoris</name>
    <dbReference type="NCBI Taxonomy" id="2840876"/>
    <lineage>
        <taxon>Bacteria</taxon>
        <taxon>Bacillati</taxon>
        <taxon>Bacillota</taxon>
        <taxon>Bacilli</taxon>
        <taxon>Candidatus Onthocola</taxon>
    </lineage>
</organism>
<keyword evidence="7 12" id="KW-0812">Transmembrane</keyword>
<evidence type="ECO:0000256" key="8">
    <source>
        <dbReference type="ARBA" id="ARBA00022777"/>
    </source>
</evidence>
<dbReference type="FunFam" id="3.30.1360.60:FF:000001">
    <property type="entry name" value="PTS system glucose-specific IIBC component PtsG"/>
    <property type="match status" value="1"/>
</dbReference>
<evidence type="ECO:0000313" key="16">
    <source>
        <dbReference type="Proteomes" id="UP000824164"/>
    </source>
</evidence>
<keyword evidence="6" id="KW-0598">Phosphotransferase system</keyword>
<evidence type="ECO:0000256" key="5">
    <source>
        <dbReference type="ARBA" id="ARBA00022679"/>
    </source>
</evidence>
<evidence type="ECO:0000256" key="7">
    <source>
        <dbReference type="ARBA" id="ARBA00022692"/>
    </source>
</evidence>
<dbReference type="GO" id="GO:0016301">
    <property type="term" value="F:kinase activity"/>
    <property type="evidence" value="ECO:0007669"/>
    <property type="project" value="UniProtKB-KW"/>
</dbReference>
<dbReference type="InterPro" id="IPR013013">
    <property type="entry name" value="PTS_EIIC_1"/>
</dbReference>
<dbReference type="GO" id="GO:0090589">
    <property type="term" value="F:protein-phosphocysteine-trehalose phosphotransferase system transporter activity"/>
    <property type="evidence" value="ECO:0007669"/>
    <property type="project" value="TreeGrafter"/>
</dbReference>
<feature type="active site" description="Phosphocysteine intermediate; for EIIB activity" evidence="11">
    <location>
        <position position="28"/>
    </location>
</feature>
<keyword evidence="2" id="KW-0813">Transport</keyword>